<dbReference type="PANTHER" id="PTHR43096:SF22">
    <property type="entry name" value="MOLECULAR CHAPERONE HSP40_DNAJ FAMILY PROTEIN"/>
    <property type="match status" value="1"/>
</dbReference>
<evidence type="ECO:0000259" key="15">
    <source>
        <dbReference type="PROSITE" id="PS51188"/>
    </source>
</evidence>
<comment type="subcellular location">
    <subcellularLocation>
        <location evidence="1">Plastid</location>
        <location evidence="1">Chloroplast</location>
    </subcellularLocation>
</comment>
<keyword evidence="17" id="KW-1185">Reference proteome</keyword>
<dbReference type="Gene3D" id="2.10.230.10">
    <property type="entry name" value="Heat shock protein DnaJ, cysteine-rich domain"/>
    <property type="match status" value="1"/>
</dbReference>
<dbReference type="GO" id="GO:0031072">
    <property type="term" value="F:heat shock protein binding"/>
    <property type="evidence" value="ECO:0007669"/>
    <property type="project" value="InterPro"/>
</dbReference>
<keyword evidence="4 12" id="KW-0479">Metal-binding</keyword>
<dbReference type="SUPFAM" id="SSF46565">
    <property type="entry name" value="Chaperone J-domain"/>
    <property type="match status" value="1"/>
</dbReference>
<comment type="function">
    <text evidence="9">Plays pivotal roles in chloroplast development. Is essential for the regulation of chloroplast development and differentiation.</text>
</comment>
<feature type="zinc finger region" description="CR-type" evidence="12">
    <location>
        <begin position="211"/>
        <end position="293"/>
    </location>
</feature>
<keyword evidence="8" id="KW-0809">Transit peptide</keyword>
<evidence type="ECO:0000259" key="14">
    <source>
        <dbReference type="PROSITE" id="PS50076"/>
    </source>
</evidence>
<evidence type="ECO:0000256" key="1">
    <source>
        <dbReference type="ARBA" id="ARBA00004229"/>
    </source>
</evidence>
<dbReference type="CDD" id="cd10719">
    <property type="entry name" value="DnaJ_zf"/>
    <property type="match status" value="1"/>
</dbReference>
<dbReference type="SMART" id="SM00271">
    <property type="entry name" value="DnaJ"/>
    <property type="match status" value="1"/>
</dbReference>
<dbReference type="InterPro" id="IPR001305">
    <property type="entry name" value="HSP_DnaJ_Cys-rich_dom"/>
</dbReference>
<dbReference type="CDD" id="cd06257">
    <property type="entry name" value="DnaJ"/>
    <property type="match status" value="1"/>
</dbReference>
<dbReference type="NCBIfam" id="NF008035">
    <property type="entry name" value="PRK10767.1"/>
    <property type="match status" value="1"/>
</dbReference>
<dbReference type="FunFam" id="1.10.287.110:FF:000037">
    <property type="entry name" value="Chaperone protein dnaJ A6 chloroplastic"/>
    <property type="match status" value="1"/>
</dbReference>
<dbReference type="GO" id="GO:0009408">
    <property type="term" value="P:response to heat"/>
    <property type="evidence" value="ECO:0007669"/>
    <property type="project" value="InterPro"/>
</dbReference>
<evidence type="ECO:0000256" key="5">
    <source>
        <dbReference type="ARBA" id="ARBA00022737"/>
    </source>
</evidence>
<evidence type="ECO:0000256" key="11">
    <source>
        <dbReference type="ARBA" id="ARBA00062980"/>
    </source>
</evidence>
<evidence type="ECO:0000256" key="10">
    <source>
        <dbReference type="ARBA" id="ARBA00061004"/>
    </source>
</evidence>
<dbReference type="Proteomes" id="UP001370490">
    <property type="component" value="Unassembled WGS sequence"/>
</dbReference>
<dbReference type="GO" id="GO:0042026">
    <property type="term" value="P:protein refolding"/>
    <property type="evidence" value="ECO:0007669"/>
    <property type="project" value="TreeGrafter"/>
</dbReference>
<dbReference type="InterPro" id="IPR018253">
    <property type="entry name" value="DnaJ_domain_CS"/>
</dbReference>
<organism evidence="16 17">
    <name type="scientific">Dillenia turbinata</name>
    <dbReference type="NCBI Taxonomy" id="194707"/>
    <lineage>
        <taxon>Eukaryota</taxon>
        <taxon>Viridiplantae</taxon>
        <taxon>Streptophyta</taxon>
        <taxon>Embryophyta</taxon>
        <taxon>Tracheophyta</taxon>
        <taxon>Spermatophyta</taxon>
        <taxon>Magnoliopsida</taxon>
        <taxon>eudicotyledons</taxon>
        <taxon>Gunneridae</taxon>
        <taxon>Pentapetalae</taxon>
        <taxon>Dilleniales</taxon>
        <taxon>Dilleniaceae</taxon>
        <taxon>Dillenia</taxon>
    </lineage>
</organism>
<feature type="domain" description="J" evidence="14">
    <location>
        <begin position="77"/>
        <end position="141"/>
    </location>
</feature>
<proteinExistence type="inferred from homology"/>
<dbReference type="GO" id="GO:0009535">
    <property type="term" value="C:chloroplast thylakoid membrane"/>
    <property type="evidence" value="ECO:0007669"/>
    <property type="project" value="TreeGrafter"/>
</dbReference>
<dbReference type="InterPro" id="IPR002939">
    <property type="entry name" value="DnaJ_C"/>
</dbReference>
<evidence type="ECO:0000313" key="17">
    <source>
        <dbReference type="Proteomes" id="UP001370490"/>
    </source>
</evidence>
<evidence type="ECO:0000256" key="12">
    <source>
        <dbReference type="PROSITE-ProRule" id="PRU00546"/>
    </source>
</evidence>
<accession>A0AAN8UR00</accession>
<keyword evidence="2" id="KW-0150">Chloroplast</keyword>
<feature type="region of interest" description="Disordered" evidence="13">
    <location>
        <begin position="431"/>
        <end position="472"/>
    </location>
</feature>
<comment type="similarity">
    <text evidence="10">Belongs to the DnaJ family.</text>
</comment>
<dbReference type="GO" id="GO:0051082">
    <property type="term" value="F:unfolded protein binding"/>
    <property type="evidence" value="ECO:0007669"/>
    <property type="project" value="InterPro"/>
</dbReference>
<evidence type="ECO:0000256" key="2">
    <source>
        <dbReference type="ARBA" id="ARBA00022528"/>
    </source>
</evidence>
<dbReference type="PROSITE" id="PS50076">
    <property type="entry name" value="DNAJ_2"/>
    <property type="match status" value="1"/>
</dbReference>
<evidence type="ECO:0000256" key="8">
    <source>
        <dbReference type="ARBA" id="ARBA00022946"/>
    </source>
</evidence>
<evidence type="ECO:0000313" key="16">
    <source>
        <dbReference type="EMBL" id="KAK6915067.1"/>
    </source>
</evidence>
<dbReference type="SUPFAM" id="SSF49493">
    <property type="entry name" value="HSP40/DnaJ peptide-binding domain"/>
    <property type="match status" value="2"/>
</dbReference>
<dbReference type="HAMAP" id="MF_01152">
    <property type="entry name" value="DnaJ"/>
    <property type="match status" value="1"/>
</dbReference>
<dbReference type="NCBIfam" id="TIGR02349">
    <property type="entry name" value="DnaJ_bact"/>
    <property type="match status" value="1"/>
</dbReference>
<feature type="domain" description="CR-type" evidence="15">
    <location>
        <begin position="211"/>
        <end position="293"/>
    </location>
</feature>
<dbReference type="InterPro" id="IPR008971">
    <property type="entry name" value="HSP40/DnaJ_pept-bd"/>
</dbReference>
<dbReference type="Gene3D" id="1.10.287.110">
    <property type="entry name" value="DnaJ domain"/>
    <property type="match status" value="1"/>
</dbReference>
<evidence type="ECO:0000256" key="9">
    <source>
        <dbReference type="ARBA" id="ARBA00057337"/>
    </source>
</evidence>
<keyword evidence="3" id="KW-0934">Plastid</keyword>
<keyword evidence="6 12" id="KW-0863">Zinc-finger</keyword>
<dbReference type="PRINTS" id="PR00625">
    <property type="entry name" value="JDOMAIN"/>
</dbReference>
<keyword evidence="7 12" id="KW-0862">Zinc</keyword>
<dbReference type="FunFam" id="2.10.230.10:FF:000006">
    <property type="entry name" value="Chaperone protein dnaJ A6 chloroplastic"/>
    <property type="match status" value="1"/>
</dbReference>
<dbReference type="PANTHER" id="PTHR43096">
    <property type="entry name" value="DNAJ HOMOLOG 1, MITOCHONDRIAL-RELATED"/>
    <property type="match status" value="1"/>
</dbReference>
<dbReference type="PROSITE" id="PS51188">
    <property type="entry name" value="ZF_CR"/>
    <property type="match status" value="1"/>
</dbReference>
<dbReference type="EMBL" id="JBAMMX010000025">
    <property type="protein sequence ID" value="KAK6915067.1"/>
    <property type="molecule type" value="Genomic_DNA"/>
</dbReference>
<feature type="compositionally biased region" description="Polar residues" evidence="13">
    <location>
        <begin position="450"/>
        <end position="461"/>
    </location>
</feature>
<dbReference type="AlphaFoldDB" id="A0AAN8UR00"/>
<evidence type="ECO:0000256" key="4">
    <source>
        <dbReference type="ARBA" id="ARBA00022723"/>
    </source>
</evidence>
<keyword evidence="5" id="KW-0677">Repeat</keyword>
<dbReference type="GO" id="GO:0005524">
    <property type="term" value="F:ATP binding"/>
    <property type="evidence" value="ECO:0007669"/>
    <property type="project" value="InterPro"/>
</dbReference>
<dbReference type="SUPFAM" id="SSF57938">
    <property type="entry name" value="DnaJ/Hsp40 cysteine-rich domain"/>
    <property type="match status" value="1"/>
</dbReference>
<dbReference type="InterPro" id="IPR036410">
    <property type="entry name" value="HSP_DnaJ_Cys-rich_dom_sf"/>
</dbReference>
<gene>
    <name evidence="16" type="ORF">RJ641_020184</name>
</gene>
<dbReference type="CDD" id="cd10747">
    <property type="entry name" value="DnaJ_C"/>
    <property type="match status" value="1"/>
</dbReference>
<comment type="caution">
    <text evidence="16">The sequence shown here is derived from an EMBL/GenBank/DDBJ whole genome shotgun (WGS) entry which is preliminary data.</text>
</comment>
<dbReference type="FunFam" id="2.60.260.20:FF:000009">
    <property type="entry name" value="Putative Mitochondrial DnaJ chaperone"/>
    <property type="match status" value="1"/>
</dbReference>
<dbReference type="GO" id="GO:0008270">
    <property type="term" value="F:zinc ion binding"/>
    <property type="evidence" value="ECO:0007669"/>
    <property type="project" value="UniProtKB-KW"/>
</dbReference>
<dbReference type="InterPro" id="IPR012724">
    <property type="entry name" value="DnaJ"/>
</dbReference>
<dbReference type="InterPro" id="IPR036869">
    <property type="entry name" value="J_dom_sf"/>
</dbReference>
<dbReference type="Gene3D" id="2.60.260.20">
    <property type="entry name" value="Urease metallochaperone UreE, N-terminal domain"/>
    <property type="match status" value="2"/>
</dbReference>
<evidence type="ECO:0000256" key="7">
    <source>
        <dbReference type="ARBA" id="ARBA00022833"/>
    </source>
</evidence>
<comment type="subunit">
    <text evidence="11">Interacts with PCNA.</text>
</comment>
<evidence type="ECO:0000256" key="6">
    <source>
        <dbReference type="ARBA" id="ARBA00022771"/>
    </source>
</evidence>
<sequence>MAATSLSLFPSSLTFNPDRPQPLLPQSTSTSSSSSFLNGGIHLHTHKNFLSVTSVQLNKKISAQRFGRRVIVRASGDYYTTLGVPKSASSKEIKAAYRRLARQYHPDVNKEPGATEKFKEISAAYEVLSDDKKRALYDQYGEAGVRSTVGGQAGAYTTNPFDLFETFFGASMGGFAGMDPTGFRTGRRATVTKGEDMRYDMTLEFSEAIFGAEKEFELSHLEICEVCTGTGTKIGSKMRICSTCGGRGQVMRTEQTPFGLFSQVSVCPTCGGGGEVISEYCRKCAGEGRVRVKKDIKVKVPPGVSKGSILRVAGEGDAGPKGGPPGDLYVYLDVAEIPEIQRDVINLRSTVTISYLDAILGAVVKVKTIEGTSELQIPQGTQPGDVLVLAKKGAPKLNRPSIRGDHLFTIKVSIPNRISNKEREMLEELAYLSKSPGNRRQTRPKPQPSPKTTESPMATETQKTEESEGDSDLWNKLKGFAGDGTADKSVYVKGCTLGKLRGAFDVDQVNETVVAAAMIYISPIVPLLLSSHDEAIGSGKYNTY</sequence>
<evidence type="ECO:0000256" key="13">
    <source>
        <dbReference type="SAM" id="MobiDB-lite"/>
    </source>
</evidence>
<evidence type="ECO:0000256" key="3">
    <source>
        <dbReference type="ARBA" id="ARBA00022640"/>
    </source>
</evidence>
<dbReference type="Pfam" id="PF01556">
    <property type="entry name" value="DnaJ_C"/>
    <property type="match status" value="1"/>
</dbReference>
<name>A0AAN8UR00_9MAGN</name>
<protein>
    <submittedName>
        <fullName evidence="16">Chaperone DnaJ, C-terminal</fullName>
    </submittedName>
</protein>
<dbReference type="FunFam" id="2.60.260.20:FF:000005">
    <property type="entry name" value="Chaperone protein dnaJ 1, mitochondrial"/>
    <property type="match status" value="1"/>
</dbReference>
<dbReference type="PROSITE" id="PS00636">
    <property type="entry name" value="DNAJ_1"/>
    <property type="match status" value="1"/>
</dbReference>
<dbReference type="InterPro" id="IPR001623">
    <property type="entry name" value="DnaJ_domain"/>
</dbReference>
<reference evidence="16 17" key="1">
    <citation type="submission" date="2023-12" db="EMBL/GenBank/DDBJ databases">
        <title>A high-quality genome assembly for Dillenia turbinata (Dilleniales).</title>
        <authorList>
            <person name="Chanderbali A."/>
        </authorList>
    </citation>
    <scope>NUCLEOTIDE SEQUENCE [LARGE SCALE GENOMIC DNA]</scope>
    <source>
        <strain evidence="16">LSX21</strain>
        <tissue evidence="16">Leaf</tissue>
    </source>
</reference>
<dbReference type="Pfam" id="PF00684">
    <property type="entry name" value="DnaJ_CXXCXGXG"/>
    <property type="match status" value="1"/>
</dbReference>
<dbReference type="Pfam" id="PF00226">
    <property type="entry name" value="DnaJ"/>
    <property type="match status" value="1"/>
</dbReference>